<evidence type="ECO:0000313" key="6">
    <source>
        <dbReference type="Proteomes" id="UP000218327"/>
    </source>
</evidence>
<organism evidence="5 6">
    <name type="scientific">SAR86 cluster bacterium</name>
    <dbReference type="NCBI Taxonomy" id="2030880"/>
    <lineage>
        <taxon>Bacteria</taxon>
        <taxon>Pseudomonadati</taxon>
        <taxon>Pseudomonadota</taxon>
        <taxon>Gammaproteobacteria</taxon>
        <taxon>SAR86 cluster</taxon>
    </lineage>
</organism>
<name>A0A2A5AWA1_9GAMM</name>
<proteinExistence type="predicted"/>
<dbReference type="PANTHER" id="PTHR23089">
    <property type="entry name" value="HISTIDINE TRIAD HIT PROTEIN"/>
    <property type="match status" value="1"/>
</dbReference>
<dbReference type="PRINTS" id="PR00332">
    <property type="entry name" value="HISTRIAD"/>
</dbReference>
<dbReference type="CDD" id="cd01276">
    <property type="entry name" value="PKCI_related"/>
    <property type="match status" value="1"/>
</dbReference>
<dbReference type="InterPro" id="IPR011146">
    <property type="entry name" value="HIT-like"/>
</dbReference>
<comment type="caution">
    <text evidence="5">The sequence shown here is derived from an EMBL/GenBank/DDBJ whole genome shotgun (WGS) entry which is preliminary data.</text>
</comment>
<dbReference type="PROSITE" id="PS51084">
    <property type="entry name" value="HIT_2"/>
    <property type="match status" value="1"/>
</dbReference>
<feature type="domain" description="HIT" evidence="4">
    <location>
        <begin position="6"/>
        <end position="115"/>
    </location>
</feature>
<dbReference type="InterPro" id="IPR001310">
    <property type="entry name" value="Histidine_triad_HIT"/>
</dbReference>
<evidence type="ECO:0000256" key="1">
    <source>
        <dbReference type="PIRSR" id="PIRSR601310-1"/>
    </source>
</evidence>
<dbReference type="Pfam" id="PF01230">
    <property type="entry name" value="HIT"/>
    <property type="match status" value="1"/>
</dbReference>
<gene>
    <name evidence="5" type="ORF">COA96_11525</name>
</gene>
<evidence type="ECO:0000313" key="5">
    <source>
        <dbReference type="EMBL" id="PCJ23587.1"/>
    </source>
</evidence>
<feature type="short sequence motif" description="Histidine triad motif" evidence="2 3">
    <location>
        <begin position="99"/>
        <end position="103"/>
    </location>
</feature>
<dbReference type="Proteomes" id="UP000218327">
    <property type="component" value="Unassembled WGS sequence"/>
</dbReference>
<dbReference type="InterPro" id="IPR019808">
    <property type="entry name" value="Histidine_triad_CS"/>
</dbReference>
<dbReference type="EMBL" id="NVVJ01000037">
    <property type="protein sequence ID" value="PCJ23587.1"/>
    <property type="molecule type" value="Genomic_DNA"/>
</dbReference>
<dbReference type="Gene3D" id="3.30.428.10">
    <property type="entry name" value="HIT-like"/>
    <property type="match status" value="1"/>
</dbReference>
<evidence type="ECO:0000256" key="3">
    <source>
        <dbReference type="PROSITE-ProRule" id="PRU00464"/>
    </source>
</evidence>
<evidence type="ECO:0000256" key="2">
    <source>
        <dbReference type="PIRSR" id="PIRSR601310-3"/>
    </source>
</evidence>
<dbReference type="AlphaFoldDB" id="A0A2A5AWA1"/>
<evidence type="ECO:0000259" key="4">
    <source>
        <dbReference type="PROSITE" id="PS51084"/>
    </source>
</evidence>
<dbReference type="GO" id="GO:0003824">
    <property type="term" value="F:catalytic activity"/>
    <property type="evidence" value="ECO:0007669"/>
    <property type="project" value="InterPro"/>
</dbReference>
<accession>A0A2A5AWA1</accession>
<reference evidence="6" key="1">
    <citation type="submission" date="2017-08" db="EMBL/GenBank/DDBJ databases">
        <title>A dynamic microbial community with high functional redundancy inhabits the cold, oxic subseafloor aquifer.</title>
        <authorList>
            <person name="Tully B.J."/>
            <person name="Wheat C.G."/>
            <person name="Glazer B.T."/>
            <person name="Huber J.A."/>
        </authorList>
    </citation>
    <scope>NUCLEOTIDE SEQUENCE [LARGE SCALE GENOMIC DNA]</scope>
</reference>
<protein>
    <submittedName>
        <fullName evidence="5">Histidine triad nucleotide-binding protein</fullName>
    </submittedName>
</protein>
<feature type="active site" description="Tele-AMP-histidine intermediate" evidence="1">
    <location>
        <position position="101"/>
    </location>
</feature>
<dbReference type="PROSITE" id="PS00892">
    <property type="entry name" value="HIT_1"/>
    <property type="match status" value="1"/>
</dbReference>
<dbReference type="InterPro" id="IPR036265">
    <property type="entry name" value="HIT-like_sf"/>
</dbReference>
<sequence length="115" mass="12716">MTDDCLFCKIIAGEIPSNKVYSDDDVYAFYDINPAAPQHILIIPKKHLTDITSATNEDQALIGKLLLKANEIAREQGLVENGFRYVINTGKDGGQTVYHLHLHILGGRALNWPPG</sequence>
<dbReference type="SUPFAM" id="SSF54197">
    <property type="entry name" value="HIT-like"/>
    <property type="match status" value="1"/>
</dbReference>